<protein>
    <submittedName>
        <fullName evidence="3">Uncharacterized protein</fullName>
    </submittedName>
</protein>
<organism evidence="3">
    <name type="scientific">Oryza punctata</name>
    <name type="common">Red rice</name>
    <dbReference type="NCBI Taxonomy" id="4537"/>
    <lineage>
        <taxon>Eukaryota</taxon>
        <taxon>Viridiplantae</taxon>
        <taxon>Streptophyta</taxon>
        <taxon>Embryophyta</taxon>
        <taxon>Tracheophyta</taxon>
        <taxon>Spermatophyta</taxon>
        <taxon>Magnoliopsida</taxon>
        <taxon>Liliopsida</taxon>
        <taxon>Poales</taxon>
        <taxon>Poaceae</taxon>
        <taxon>BOP clade</taxon>
        <taxon>Oryzoideae</taxon>
        <taxon>Oryzeae</taxon>
        <taxon>Oryzinae</taxon>
        <taxon>Oryza</taxon>
    </lineage>
</organism>
<evidence type="ECO:0000313" key="4">
    <source>
        <dbReference type="Proteomes" id="UP000026962"/>
    </source>
</evidence>
<evidence type="ECO:0000313" key="3">
    <source>
        <dbReference type="EnsemblPlants" id="OPUNC02G10350.1"/>
    </source>
</evidence>
<keyword evidence="4" id="KW-1185">Reference proteome</keyword>
<reference evidence="3" key="2">
    <citation type="submission" date="2018-05" db="EMBL/GenBank/DDBJ databases">
        <title>OpunRS2 (Oryza punctata Reference Sequence Version 2).</title>
        <authorList>
            <person name="Zhang J."/>
            <person name="Kudrna D."/>
            <person name="Lee S."/>
            <person name="Talag J."/>
            <person name="Welchert J."/>
            <person name="Wing R.A."/>
        </authorList>
    </citation>
    <scope>NUCLEOTIDE SEQUENCE [LARGE SCALE GENOMIC DNA]</scope>
</reference>
<feature type="coiled-coil region" evidence="1">
    <location>
        <begin position="55"/>
        <end position="85"/>
    </location>
</feature>
<dbReference type="Proteomes" id="UP000026962">
    <property type="component" value="Chromosome 2"/>
</dbReference>
<dbReference type="AlphaFoldDB" id="A0A0E0JY95"/>
<proteinExistence type="predicted"/>
<feature type="region of interest" description="Disordered" evidence="2">
    <location>
        <begin position="1"/>
        <end position="24"/>
    </location>
</feature>
<dbReference type="OMA" id="VAWWISW"/>
<accession>A0A0E0JY95</accession>
<keyword evidence="1" id="KW-0175">Coiled coil</keyword>
<dbReference type="EnsemblPlants" id="OPUNC02G10350.1">
    <property type="protein sequence ID" value="OPUNC02G10350.1"/>
    <property type="gene ID" value="OPUNC02G10350"/>
</dbReference>
<name>A0A0E0JY95_ORYPU</name>
<reference evidence="3" key="1">
    <citation type="submission" date="2015-04" db="UniProtKB">
        <authorList>
            <consortium name="EnsemblPlants"/>
        </authorList>
    </citation>
    <scope>IDENTIFICATION</scope>
</reference>
<dbReference type="Gramene" id="OPUNC02G10350.1">
    <property type="protein sequence ID" value="OPUNC02G10350.1"/>
    <property type="gene ID" value="OPUNC02G10350"/>
</dbReference>
<dbReference type="HOGENOM" id="CLU_088072_4_1_1"/>
<sequence>MASSHSDRSSTYSQRSSISPNPYRVGPFDYQPAVMCKCRVKDAQWISWSVDKPARREKEELVLAIQEERSKAEEKRAELDAARKDLKEPRNLSYNIIAVLKDI</sequence>
<evidence type="ECO:0000256" key="2">
    <source>
        <dbReference type="SAM" id="MobiDB-lite"/>
    </source>
</evidence>
<feature type="compositionally biased region" description="Low complexity" evidence="2">
    <location>
        <begin position="9"/>
        <end position="19"/>
    </location>
</feature>
<evidence type="ECO:0000256" key="1">
    <source>
        <dbReference type="SAM" id="Coils"/>
    </source>
</evidence>